<evidence type="ECO:0000256" key="1">
    <source>
        <dbReference type="SAM" id="MobiDB-lite"/>
    </source>
</evidence>
<evidence type="ECO:0000313" key="2">
    <source>
        <dbReference type="EMBL" id="CBF84642.1"/>
    </source>
</evidence>
<reference evidence="3" key="2">
    <citation type="journal article" date="2009" name="Fungal Genet. Biol.">
        <title>The 2008 update of the Aspergillus nidulans genome annotation: a community effort.</title>
        <authorList>
            <person name="Wortman J.R."/>
            <person name="Gilsenan J.M."/>
            <person name="Joardar V."/>
            <person name="Deegan J."/>
            <person name="Clutterbuck J."/>
            <person name="Andersen M.R."/>
            <person name="Archer D."/>
            <person name="Bencina M."/>
            <person name="Braus G."/>
            <person name="Coutinho P."/>
            <person name="von Dohren H."/>
            <person name="Doonan J."/>
            <person name="Driessen A.J."/>
            <person name="Durek P."/>
            <person name="Espeso E."/>
            <person name="Fekete E."/>
            <person name="Flipphi M."/>
            <person name="Estrada C.G."/>
            <person name="Geysens S."/>
            <person name="Goldman G."/>
            <person name="de Groot P.W."/>
            <person name="Hansen K."/>
            <person name="Harris S.D."/>
            <person name="Heinekamp T."/>
            <person name="Helmstaedt K."/>
            <person name="Henrissat B."/>
            <person name="Hofmann G."/>
            <person name="Homan T."/>
            <person name="Horio T."/>
            <person name="Horiuchi H."/>
            <person name="James S."/>
            <person name="Jones M."/>
            <person name="Karaffa L."/>
            <person name="Karanyi Z."/>
            <person name="Kato M."/>
            <person name="Keller N."/>
            <person name="Kelly D.E."/>
            <person name="Kiel J.A."/>
            <person name="Kim J.M."/>
            <person name="van der Klei I.J."/>
            <person name="Klis F.M."/>
            <person name="Kovalchuk A."/>
            <person name="Krasevec N."/>
            <person name="Kubicek C.P."/>
            <person name="Liu B."/>
            <person name="Maccabe A."/>
            <person name="Meyer V."/>
            <person name="Mirabito P."/>
            <person name="Miskei M."/>
            <person name="Mos M."/>
            <person name="Mullins J."/>
            <person name="Nelson D.R."/>
            <person name="Nielsen J."/>
            <person name="Oakley B.R."/>
            <person name="Osmani S.A."/>
            <person name="Pakula T."/>
            <person name="Paszewski A."/>
            <person name="Paulsen I."/>
            <person name="Pilsyk S."/>
            <person name="Pocsi I."/>
            <person name="Punt P.J."/>
            <person name="Ram A.F."/>
            <person name="Ren Q."/>
            <person name="Robellet X."/>
            <person name="Robson G."/>
            <person name="Seiboth B."/>
            <person name="van Solingen P."/>
            <person name="Specht T."/>
            <person name="Sun J."/>
            <person name="Taheri-Talesh N."/>
            <person name="Takeshita N."/>
            <person name="Ussery D."/>
            <person name="vanKuyk P.A."/>
            <person name="Visser H."/>
            <person name="van de Vondervoort P.J."/>
            <person name="de Vries R.P."/>
            <person name="Walton J."/>
            <person name="Xiang X."/>
            <person name="Xiong Y."/>
            <person name="Zeng A.P."/>
            <person name="Brandt B.W."/>
            <person name="Cornell M.J."/>
            <person name="van den Hondel C.A."/>
            <person name="Visser J."/>
            <person name="Oliver S.G."/>
            <person name="Turner G."/>
        </authorList>
    </citation>
    <scope>GENOME REANNOTATION</scope>
    <source>
        <strain evidence="3">FGSC A4 / ATCC 38163 / CBS 112.46 / NRRL 194 / M139</strain>
    </source>
</reference>
<keyword evidence="3" id="KW-1185">Reference proteome</keyword>
<proteinExistence type="predicted"/>
<dbReference type="Proteomes" id="UP000000560">
    <property type="component" value="Chromosome VII"/>
</dbReference>
<reference evidence="3" key="1">
    <citation type="journal article" date="2005" name="Nature">
        <title>Sequencing of Aspergillus nidulans and comparative analysis with A. fumigatus and A. oryzae.</title>
        <authorList>
            <person name="Galagan J.E."/>
            <person name="Calvo S.E."/>
            <person name="Cuomo C."/>
            <person name="Ma L.J."/>
            <person name="Wortman J.R."/>
            <person name="Batzoglou S."/>
            <person name="Lee S.I."/>
            <person name="Basturkmen M."/>
            <person name="Spevak C.C."/>
            <person name="Clutterbuck J."/>
            <person name="Kapitonov V."/>
            <person name="Jurka J."/>
            <person name="Scazzocchio C."/>
            <person name="Farman M."/>
            <person name="Butler J."/>
            <person name="Purcell S."/>
            <person name="Harris S."/>
            <person name="Braus G.H."/>
            <person name="Draht O."/>
            <person name="Busch S."/>
            <person name="D'Enfert C."/>
            <person name="Bouchier C."/>
            <person name="Goldman G.H."/>
            <person name="Bell-Pedersen D."/>
            <person name="Griffiths-Jones S."/>
            <person name="Doonan J.H."/>
            <person name="Yu J."/>
            <person name="Vienken K."/>
            <person name="Pain A."/>
            <person name="Freitag M."/>
            <person name="Selker E.U."/>
            <person name="Archer D.B."/>
            <person name="Penalva M.A."/>
            <person name="Oakley B.R."/>
            <person name="Momany M."/>
            <person name="Tanaka T."/>
            <person name="Kumagai T."/>
            <person name="Asai K."/>
            <person name="Machida M."/>
            <person name="Nierman W.C."/>
            <person name="Denning D.W."/>
            <person name="Caddick M."/>
            <person name="Hynes M."/>
            <person name="Paoletti M."/>
            <person name="Fischer R."/>
            <person name="Miller B."/>
            <person name="Dyer P."/>
            <person name="Sachs M.S."/>
            <person name="Osmani S.A."/>
            <person name="Birren B.W."/>
        </authorList>
    </citation>
    <scope>NUCLEOTIDE SEQUENCE [LARGE SCALE GENOMIC DNA]</scope>
    <source>
        <strain evidence="3">FGSC A4 / ATCC 38163 / CBS 112.46 / NRRL 194 / M139</strain>
    </source>
</reference>
<feature type="compositionally biased region" description="Basic and acidic residues" evidence="1">
    <location>
        <begin position="11"/>
        <end position="25"/>
    </location>
</feature>
<dbReference type="EMBL" id="BN001307">
    <property type="protein sequence ID" value="CBF84642.1"/>
    <property type="molecule type" value="Genomic_DNA"/>
</dbReference>
<protein>
    <submittedName>
        <fullName evidence="2">Uncharacterized protein</fullName>
    </submittedName>
</protein>
<dbReference type="InParanoid" id="C8VLI4"/>
<dbReference type="AlphaFoldDB" id="C8VLI4"/>
<evidence type="ECO:0000313" key="3">
    <source>
        <dbReference type="Proteomes" id="UP000000560"/>
    </source>
</evidence>
<organism evidence="2 3">
    <name type="scientific">Emericella nidulans (strain FGSC A4 / ATCC 38163 / CBS 112.46 / NRRL 194 / M139)</name>
    <name type="common">Aspergillus nidulans</name>
    <dbReference type="NCBI Taxonomy" id="227321"/>
    <lineage>
        <taxon>Eukaryota</taxon>
        <taxon>Fungi</taxon>
        <taxon>Dikarya</taxon>
        <taxon>Ascomycota</taxon>
        <taxon>Pezizomycotina</taxon>
        <taxon>Eurotiomycetes</taxon>
        <taxon>Eurotiomycetidae</taxon>
        <taxon>Eurotiales</taxon>
        <taxon>Aspergillaceae</taxon>
        <taxon>Aspergillus</taxon>
        <taxon>Aspergillus subgen. Nidulantes</taxon>
    </lineage>
</organism>
<gene>
    <name evidence="2" type="ORF">ANIA_11635</name>
</gene>
<sequence>MYKLDPSSYSKADEKHNPRISLRKD</sequence>
<name>C8VLI4_EMENI</name>
<dbReference type="HOGENOM" id="CLU_3419421_0_0_1"/>
<accession>C8VLI4</accession>
<feature type="region of interest" description="Disordered" evidence="1">
    <location>
        <begin position="1"/>
        <end position="25"/>
    </location>
</feature>